<gene>
    <name evidence="13" type="ORF">AW09_004517</name>
</gene>
<evidence type="ECO:0000256" key="3">
    <source>
        <dbReference type="ARBA" id="ARBA00022448"/>
    </source>
</evidence>
<evidence type="ECO:0000256" key="5">
    <source>
        <dbReference type="ARBA" id="ARBA00022692"/>
    </source>
</evidence>
<dbReference type="PANTHER" id="PTHR34501">
    <property type="entry name" value="PROTEIN YDDL-RELATED"/>
    <property type="match status" value="1"/>
</dbReference>
<comment type="subunit">
    <text evidence="2">Homotrimer.</text>
</comment>
<evidence type="ECO:0000256" key="6">
    <source>
        <dbReference type="ARBA" id="ARBA00022729"/>
    </source>
</evidence>
<evidence type="ECO:0000256" key="9">
    <source>
        <dbReference type="ARBA" id="ARBA00023136"/>
    </source>
</evidence>
<evidence type="ECO:0000256" key="2">
    <source>
        <dbReference type="ARBA" id="ARBA00011233"/>
    </source>
</evidence>
<keyword evidence="9" id="KW-0472">Membrane</keyword>
<keyword evidence="3" id="KW-0813">Transport</keyword>
<dbReference type="GO" id="GO:0015288">
    <property type="term" value="F:porin activity"/>
    <property type="evidence" value="ECO:0007669"/>
    <property type="project" value="UniProtKB-KW"/>
</dbReference>
<dbReference type="InterPro" id="IPR050298">
    <property type="entry name" value="Gram-neg_bact_OMP"/>
</dbReference>
<sequence length="385" mass="40541">MQSKFIVLAVAALVSGPVLAQTNVTLYGVVDAGYFYSKGNLNSGTSGGGNAVFSGIQSGTLIPSHLGFRGTEALGNGLKAVFALEYQLEIATNTGIGNTATPLNARQQFVGLLSDNLGTVALGRQYAPGYAASRRNDPLANSPIGSKSILNASAGNTITPTSLARWNNSVTYTSPNWSGFTGTAIYSFGESEPVDGSGYSNRLSTTDNSRFGLGGNYANGPLNIDLVYQTRLNVVPTRLAAEPPPAGTSSLWGKDINEAYIGVSYDFKVVKVFGSYQQQNDKNAANLDNSVWTIGATVPVLAASKIHLNYGRLNWDQGPALDQNSNTATIAWTTELSKRTILYAGYAWIQNDKRSSAAQSIAIPSGIGARGETNNSITAGLAHMF</sequence>
<dbReference type="Gene3D" id="2.40.160.10">
    <property type="entry name" value="Porin"/>
    <property type="match status" value="1"/>
</dbReference>
<keyword evidence="8" id="KW-0626">Porin</keyword>
<dbReference type="AlphaFoldDB" id="A0A084Y6N3"/>
<keyword evidence="7" id="KW-0406">Ion transport</keyword>
<organism evidence="13 14">
    <name type="scientific">Candidatus Accumulibacter phosphatis</name>
    <dbReference type="NCBI Taxonomy" id="327160"/>
    <lineage>
        <taxon>Bacteria</taxon>
        <taxon>Pseudomonadati</taxon>
        <taxon>Pseudomonadota</taxon>
        <taxon>Betaproteobacteria</taxon>
        <taxon>Candidatus Accumulibacter</taxon>
    </lineage>
</organism>
<evidence type="ECO:0000259" key="12">
    <source>
        <dbReference type="Pfam" id="PF13609"/>
    </source>
</evidence>
<evidence type="ECO:0000256" key="11">
    <source>
        <dbReference type="SAM" id="SignalP"/>
    </source>
</evidence>
<dbReference type="InterPro" id="IPR033900">
    <property type="entry name" value="Gram_neg_porin_domain"/>
</dbReference>
<dbReference type="SUPFAM" id="SSF56935">
    <property type="entry name" value="Porins"/>
    <property type="match status" value="1"/>
</dbReference>
<name>A0A084Y6N3_9PROT</name>
<feature type="domain" description="Porin" evidence="12">
    <location>
        <begin position="8"/>
        <end position="353"/>
    </location>
</feature>
<feature type="signal peptide" evidence="11">
    <location>
        <begin position="1"/>
        <end position="20"/>
    </location>
</feature>
<evidence type="ECO:0000256" key="10">
    <source>
        <dbReference type="ARBA" id="ARBA00023237"/>
    </source>
</evidence>
<dbReference type="PANTHER" id="PTHR34501:SF9">
    <property type="entry name" value="MAJOR OUTER MEMBRANE PROTEIN P.IA"/>
    <property type="match status" value="1"/>
</dbReference>
<dbReference type="InterPro" id="IPR023614">
    <property type="entry name" value="Porin_dom_sf"/>
</dbReference>
<comment type="subcellular location">
    <subcellularLocation>
        <location evidence="1">Cell outer membrane</location>
        <topology evidence="1">Multi-pass membrane protein</topology>
    </subcellularLocation>
</comment>
<evidence type="ECO:0000256" key="1">
    <source>
        <dbReference type="ARBA" id="ARBA00004571"/>
    </source>
</evidence>
<comment type="caution">
    <text evidence="13">The sequence shown here is derived from an EMBL/GenBank/DDBJ whole genome shotgun (WGS) entry which is preliminary data.</text>
</comment>
<evidence type="ECO:0000256" key="7">
    <source>
        <dbReference type="ARBA" id="ARBA00023065"/>
    </source>
</evidence>
<dbReference type="Proteomes" id="UP000020077">
    <property type="component" value="Unassembled WGS sequence"/>
</dbReference>
<dbReference type="GO" id="GO:0046930">
    <property type="term" value="C:pore complex"/>
    <property type="evidence" value="ECO:0007669"/>
    <property type="project" value="UniProtKB-KW"/>
</dbReference>
<dbReference type="GO" id="GO:0009279">
    <property type="term" value="C:cell outer membrane"/>
    <property type="evidence" value="ECO:0007669"/>
    <property type="project" value="UniProtKB-SubCell"/>
</dbReference>
<keyword evidence="5" id="KW-0812">Transmembrane</keyword>
<keyword evidence="4" id="KW-1134">Transmembrane beta strand</keyword>
<dbReference type="EMBL" id="JDVG02000710">
    <property type="protein sequence ID" value="KFB70377.1"/>
    <property type="molecule type" value="Genomic_DNA"/>
</dbReference>
<evidence type="ECO:0000256" key="8">
    <source>
        <dbReference type="ARBA" id="ARBA00023114"/>
    </source>
</evidence>
<dbReference type="Pfam" id="PF13609">
    <property type="entry name" value="Porin_4"/>
    <property type="match status" value="1"/>
</dbReference>
<evidence type="ECO:0000313" key="14">
    <source>
        <dbReference type="Proteomes" id="UP000020077"/>
    </source>
</evidence>
<accession>A0A084Y6N3</accession>
<dbReference type="GO" id="GO:0006811">
    <property type="term" value="P:monoatomic ion transport"/>
    <property type="evidence" value="ECO:0007669"/>
    <property type="project" value="UniProtKB-KW"/>
</dbReference>
<keyword evidence="10" id="KW-0998">Cell outer membrane</keyword>
<proteinExistence type="predicted"/>
<feature type="chain" id="PRO_5001785656" evidence="11">
    <location>
        <begin position="21"/>
        <end position="385"/>
    </location>
</feature>
<evidence type="ECO:0000313" key="13">
    <source>
        <dbReference type="EMBL" id="KFB70377.1"/>
    </source>
</evidence>
<protein>
    <submittedName>
        <fullName evidence="13">Outer membrane porin protein 32</fullName>
    </submittedName>
</protein>
<evidence type="ECO:0000256" key="4">
    <source>
        <dbReference type="ARBA" id="ARBA00022452"/>
    </source>
</evidence>
<keyword evidence="6 11" id="KW-0732">Signal</keyword>
<dbReference type="CDD" id="cd00342">
    <property type="entry name" value="gram_neg_porins"/>
    <property type="match status" value="1"/>
</dbReference>
<reference evidence="13 14" key="1">
    <citation type="submission" date="2014-02" db="EMBL/GenBank/DDBJ databases">
        <title>Expanding our view of genomic diversity in Candidatus Accumulibacter clades.</title>
        <authorList>
            <person name="Skennerton C.T."/>
            <person name="Barr J.J."/>
            <person name="Slater F.R."/>
            <person name="Bond P.L."/>
            <person name="Tyson G.W."/>
        </authorList>
    </citation>
    <scope>NUCLEOTIDE SEQUENCE [LARGE SCALE GENOMIC DNA]</scope>
    <source>
        <strain evidence="14">BA-91</strain>
    </source>
</reference>